<dbReference type="GO" id="GO:0016987">
    <property type="term" value="F:sigma factor activity"/>
    <property type="evidence" value="ECO:0007669"/>
    <property type="project" value="UniProtKB-KW"/>
</dbReference>
<dbReference type="Pfam" id="PF00140">
    <property type="entry name" value="Sigma70_r1_2"/>
    <property type="match status" value="1"/>
</dbReference>
<dbReference type="Gene3D" id="1.10.10.10">
    <property type="entry name" value="Winged helix-like DNA-binding domain superfamily/Winged helix DNA-binding domain"/>
    <property type="match status" value="2"/>
</dbReference>
<keyword evidence="3" id="KW-0238">DNA-binding</keyword>
<evidence type="ECO:0000259" key="7">
    <source>
        <dbReference type="Pfam" id="PF04542"/>
    </source>
</evidence>
<evidence type="ECO:0000256" key="2">
    <source>
        <dbReference type="ARBA" id="ARBA00023082"/>
    </source>
</evidence>
<keyword evidence="2" id="KW-0731">Sigma factor</keyword>
<evidence type="ECO:0000259" key="8">
    <source>
        <dbReference type="Pfam" id="PF04545"/>
    </source>
</evidence>
<dbReference type="InterPro" id="IPR050239">
    <property type="entry name" value="Sigma-70_RNA_pol_init_factors"/>
</dbReference>
<organism evidence="9 10">
    <name type="scientific">Sodaliphilus pleomorphus</name>
    <dbReference type="NCBI Taxonomy" id="2606626"/>
    <lineage>
        <taxon>Bacteria</taxon>
        <taxon>Pseudomonadati</taxon>
        <taxon>Bacteroidota</taxon>
        <taxon>Bacteroidia</taxon>
        <taxon>Bacteroidales</taxon>
        <taxon>Muribaculaceae</taxon>
        <taxon>Sodaliphilus</taxon>
    </lineage>
</organism>
<sequence length="285" mass="32221">MRQLKITKSITNRESASLDKYLQEIGRKDLITVDEEVELAQRIKQGDQAALDKLVSANLRFVVSVAKQYQNQGLSLPDLIDEGNLGLIKAAQKFDETRGFKFISYAVWWIRQSILQALAEQSRIVRLPLNQVGSLNKIGKALQRFEQENERRPSASELADQLDVPVEKIADTMKVSGRHVSVDAPFVDGEDNSLLDVLPNDDSPMADASLNQESLAKEVNRALDQLNPRERDILKMFFGIGCQEMTLEEIGAKFDLTRERVRQIKEKAIRRLKGQKSKLLKAYLG</sequence>
<comment type="caution">
    <text evidence="9">The sequence shown here is derived from an EMBL/GenBank/DDBJ whole genome shotgun (WGS) entry which is preliminary data.</text>
</comment>
<reference evidence="9 10" key="1">
    <citation type="submission" date="2019-08" db="EMBL/GenBank/DDBJ databases">
        <title>In-depth cultivation of the pig gut microbiome towards novel bacterial diversity and tailored functional studies.</title>
        <authorList>
            <person name="Wylensek D."/>
            <person name="Hitch T.C.A."/>
            <person name="Clavel T."/>
        </authorList>
    </citation>
    <scope>NUCLEOTIDE SEQUENCE [LARGE SCALE GENOMIC DNA]</scope>
    <source>
        <strain evidence="9 10">Oil-RF-744-WCA-WT-10</strain>
    </source>
</reference>
<dbReference type="RefSeq" id="WP_154326885.1">
    <property type="nucleotide sequence ID" value="NZ_CP045696.1"/>
</dbReference>
<dbReference type="SUPFAM" id="SSF88946">
    <property type="entry name" value="Sigma2 domain of RNA polymerase sigma factors"/>
    <property type="match status" value="1"/>
</dbReference>
<gene>
    <name evidence="9" type="ORF">FYJ29_01980</name>
</gene>
<dbReference type="InterPro" id="IPR000943">
    <property type="entry name" value="RNA_pol_sigma70"/>
</dbReference>
<keyword evidence="4" id="KW-0804">Transcription</keyword>
<dbReference type="InterPro" id="IPR009042">
    <property type="entry name" value="RNA_pol_sigma70_r1_2"/>
</dbReference>
<evidence type="ECO:0000259" key="6">
    <source>
        <dbReference type="Pfam" id="PF04539"/>
    </source>
</evidence>
<keyword evidence="1" id="KW-0805">Transcription regulation</keyword>
<dbReference type="Pfam" id="PF04542">
    <property type="entry name" value="Sigma70_r2"/>
    <property type="match status" value="1"/>
</dbReference>
<dbReference type="InterPro" id="IPR007630">
    <property type="entry name" value="RNA_pol_sigma70_r4"/>
</dbReference>
<dbReference type="PANTHER" id="PTHR30603:SF47">
    <property type="entry name" value="RNA POLYMERASE SIGMA FACTOR SIGD, CHLOROPLASTIC"/>
    <property type="match status" value="1"/>
</dbReference>
<dbReference type="InterPro" id="IPR014284">
    <property type="entry name" value="RNA_pol_sigma-70_dom"/>
</dbReference>
<dbReference type="EMBL" id="VULT01000002">
    <property type="protein sequence ID" value="MSS16546.1"/>
    <property type="molecule type" value="Genomic_DNA"/>
</dbReference>
<dbReference type="InterPro" id="IPR013324">
    <property type="entry name" value="RNA_pol_sigma_r3/r4-like"/>
</dbReference>
<dbReference type="Proteomes" id="UP000483362">
    <property type="component" value="Unassembled WGS sequence"/>
</dbReference>
<evidence type="ECO:0000313" key="10">
    <source>
        <dbReference type="Proteomes" id="UP000483362"/>
    </source>
</evidence>
<dbReference type="InterPro" id="IPR036388">
    <property type="entry name" value="WH-like_DNA-bd_sf"/>
</dbReference>
<feature type="domain" description="RNA polymerase sigma-70 region 4" evidence="8">
    <location>
        <begin position="222"/>
        <end position="273"/>
    </location>
</feature>
<dbReference type="InterPro" id="IPR007624">
    <property type="entry name" value="RNA_pol_sigma70_r3"/>
</dbReference>
<dbReference type="SUPFAM" id="SSF88659">
    <property type="entry name" value="Sigma3 and sigma4 domains of RNA polymerase sigma factors"/>
    <property type="match status" value="2"/>
</dbReference>
<protein>
    <submittedName>
        <fullName evidence="9">RNA polymerase sigma factor RpoD/SigA</fullName>
    </submittedName>
</protein>
<evidence type="ECO:0000256" key="3">
    <source>
        <dbReference type="ARBA" id="ARBA00023125"/>
    </source>
</evidence>
<feature type="domain" description="RNA polymerase sigma-70 region 2" evidence="7">
    <location>
        <begin position="54"/>
        <end position="123"/>
    </location>
</feature>
<dbReference type="Gene3D" id="1.10.601.10">
    <property type="entry name" value="RNA Polymerase Primary Sigma Factor"/>
    <property type="match status" value="1"/>
</dbReference>
<feature type="domain" description="RNA polymerase sigma-70 region 1.2" evidence="5">
    <location>
        <begin position="17"/>
        <end position="49"/>
    </location>
</feature>
<dbReference type="GO" id="GO:0003677">
    <property type="term" value="F:DNA binding"/>
    <property type="evidence" value="ECO:0007669"/>
    <property type="project" value="UniProtKB-KW"/>
</dbReference>
<evidence type="ECO:0000256" key="1">
    <source>
        <dbReference type="ARBA" id="ARBA00023015"/>
    </source>
</evidence>
<dbReference type="NCBIfam" id="TIGR02937">
    <property type="entry name" value="sigma70-ECF"/>
    <property type="match status" value="1"/>
</dbReference>
<dbReference type="PRINTS" id="PR00046">
    <property type="entry name" value="SIGMA70FCT"/>
</dbReference>
<dbReference type="Pfam" id="PF04539">
    <property type="entry name" value="Sigma70_r3"/>
    <property type="match status" value="1"/>
</dbReference>
<evidence type="ECO:0000313" key="9">
    <source>
        <dbReference type="EMBL" id="MSS16546.1"/>
    </source>
</evidence>
<evidence type="ECO:0000256" key="4">
    <source>
        <dbReference type="ARBA" id="ARBA00023163"/>
    </source>
</evidence>
<dbReference type="PIRSF" id="PIRSF000770">
    <property type="entry name" value="RNA_pol_sigma-SigE/K"/>
    <property type="match status" value="1"/>
</dbReference>
<proteinExistence type="predicted"/>
<dbReference type="InterPro" id="IPR007627">
    <property type="entry name" value="RNA_pol_sigma70_r2"/>
</dbReference>
<keyword evidence="10" id="KW-1185">Reference proteome</keyword>
<evidence type="ECO:0000259" key="5">
    <source>
        <dbReference type="Pfam" id="PF00140"/>
    </source>
</evidence>
<dbReference type="CDD" id="cd06171">
    <property type="entry name" value="Sigma70_r4"/>
    <property type="match status" value="1"/>
</dbReference>
<dbReference type="Pfam" id="PF04545">
    <property type="entry name" value="Sigma70_r4"/>
    <property type="match status" value="1"/>
</dbReference>
<dbReference type="PANTHER" id="PTHR30603">
    <property type="entry name" value="RNA POLYMERASE SIGMA FACTOR RPO"/>
    <property type="match status" value="1"/>
</dbReference>
<name>A0A6L5XBX4_9BACT</name>
<dbReference type="InterPro" id="IPR013325">
    <property type="entry name" value="RNA_pol_sigma_r2"/>
</dbReference>
<dbReference type="GO" id="GO:0006352">
    <property type="term" value="P:DNA-templated transcription initiation"/>
    <property type="evidence" value="ECO:0007669"/>
    <property type="project" value="InterPro"/>
</dbReference>
<feature type="domain" description="RNA polymerase sigma-70 region 3" evidence="6">
    <location>
        <begin position="135"/>
        <end position="203"/>
    </location>
</feature>
<dbReference type="AlphaFoldDB" id="A0A6L5XBX4"/>
<accession>A0A6L5XBX4</accession>